<name>A0AAE1FXZ0_PETCI</name>
<dbReference type="PANTHER" id="PTHR10491:SF4">
    <property type="entry name" value="METHIONINE ADENOSYLTRANSFERASE 2 SUBUNIT BETA"/>
    <property type="match status" value="1"/>
</dbReference>
<proteinExistence type="inferred from homology"/>
<dbReference type="Proteomes" id="UP001286313">
    <property type="component" value="Unassembled WGS sequence"/>
</dbReference>
<comment type="subunit">
    <text evidence="6">Heterotrimer; composed of a catalytic MAT2A homodimer that binds one regulatory MAT2B chain. Heterohexamer; composed of a central, catalytic MAT2A homotetramer flanked on either side by a regulatory MAT2B chain. NADP binding increases the affinity for MAT2A.</text>
</comment>
<dbReference type="Gene3D" id="3.40.50.720">
    <property type="entry name" value="NAD(P)-binding Rossmann-like Domain"/>
    <property type="match status" value="1"/>
</dbReference>
<dbReference type="SUPFAM" id="SSF51735">
    <property type="entry name" value="NAD(P)-binding Rossmann-fold domains"/>
    <property type="match status" value="1"/>
</dbReference>
<evidence type="ECO:0000256" key="1">
    <source>
        <dbReference type="ARBA" id="ARBA00005224"/>
    </source>
</evidence>
<evidence type="ECO:0000256" key="4">
    <source>
        <dbReference type="ARBA" id="ARBA00029977"/>
    </source>
</evidence>
<dbReference type="PANTHER" id="PTHR10491">
    <property type="entry name" value="DTDP-4-DEHYDRORHAMNOSE REDUCTASE"/>
    <property type="match status" value="1"/>
</dbReference>
<dbReference type="GO" id="GO:0006556">
    <property type="term" value="P:S-adenosylmethionine biosynthetic process"/>
    <property type="evidence" value="ECO:0007669"/>
    <property type="project" value="TreeGrafter"/>
</dbReference>
<feature type="domain" description="RmlD-like substrate binding" evidence="7">
    <location>
        <begin position="8"/>
        <end position="294"/>
    </location>
</feature>
<keyword evidence="9" id="KW-1185">Reference proteome</keyword>
<organism evidence="8 9">
    <name type="scientific">Petrolisthes cinctipes</name>
    <name type="common">Flat porcelain crab</name>
    <dbReference type="NCBI Taxonomy" id="88211"/>
    <lineage>
        <taxon>Eukaryota</taxon>
        <taxon>Metazoa</taxon>
        <taxon>Ecdysozoa</taxon>
        <taxon>Arthropoda</taxon>
        <taxon>Crustacea</taxon>
        <taxon>Multicrustacea</taxon>
        <taxon>Malacostraca</taxon>
        <taxon>Eumalacostraca</taxon>
        <taxon>Eucarida</taxon>
        <taxon>Decapoda</taxon>
        <taxon>Pleocyemata</taxon>
        <taxon>Anomura</taxon>
        <taxon>Galatheoidea</taxon>
        <taxon>Porcellanidae</taxon>
        <taxon>Petrolisthes</taxon>
    </lineage>
</organism>
<dbReference type="EMBL" id="JAWQEG010001176">
    <property type="protein sequence ID" value="KAK3881801.1"/>
    <property type="molecule type" value="Genomic_DNA"/>
</dbReference>
<protein>
    <recommendedName>
        <fullName evidence="3">Methionine adenosyltransferase 2 subunit beta</fullName>
    </recommendedName>
    <alternativeName>
        <fullName evidence="4">Methionine adenosyltransferase II beta</fullName>
    </alternativeName>
</protein>
<dbReference type="AlphaFoldDB" id="A0AAE1FXZ0"/>
<evidence type="ECO:0000256" key="6">
    <source>
        <dbReference type="ARBA" id="ARBA00046786"/>
    </source>
</evidence>
<accession>A0AAE1FXZ0</accession>
<comment type="similarity">
    <text evidence="2">Belongs to the dTDP-4-dehydrorhamnose reductase family. MAT2B subfamily.</text>
</comment>
<comment type="pathway">
    <text evidence="1">Amino-acid biosynthesis; S-adenosyl-L-methionine biosynthesis; S-adenosyl-L-methionine from L-methionine: step 1/1.</text>
</comment>
<sequence>MMSDKVPHILVTGASGLLGRAVVKVFKEKKFSVTGLAFSRVGPGLVKCDLTDHEAVTSLLEKEKPDVIIHSAAERFPDVVENKYEETRLLNIKTAAHIASVARRIGSRVIHISTDYVFDGTSPPYKPEDKCNPLNKYGITKWESEKAVLAEATDACILRIPVLYGPVERLEESAVTTLLKTLKSDAPQSVSHHDQRCPAQVNDIAHILADMTALIWKGDKMQGIYQWSGRQKMTKYDMILTMSRIFSLPHAHLTPSHTPSTIRPYDPEMDVARLTDLGISHHTNFEDGVKECLAVWV</sequence>
<dbReference type="InterPro" id="IPR036291">
    <property type="entry name" value="NAD(P)-bd_dom_sf"/>
</dbReference>
<dbReference type="Pfam" id="PF04321">
    <property type="entry name" value="RmlD_sub_bind"/>
    <property type="match status" value="1"/>
</dbReference>
<evidence type="ECO:0000313" key="9">
    <source>
        <dbReference type="Proteomes" id="UP001286313"/>
    </source>
</evidence>
<dbReference type="CDD" id="cd05254">
    <property type="entry name" value="dTDP_HR_like_SDR_e"/>
    <property type="match status" value="1"/>
</dbReference>
<reference evidence="8" key="1">
    <citation type="submission" date="2023-10" db="EMBL/GenBank/DDBJ databases">
        <title>Genome assemblies of two species of porcelain crab, Petrolisthes cinctipes and Petrolisthes manimaculis (Anomura: Porcellanidae).</title>
        <authorList>
            <person name="Angst P."/>
        </authorList>
    </citation>
    <scope>NUCLEOTIDE SEQUENCE</scope>
    <source>
        <strain evidence="8">PB745_01</strain>
        <tissue evidence="8">Gill</tissue>
    </source>
</reference>
<evidence type="ECO:0000256" key="5">
    <source>
        <dbReference type="ARBA" id="ARBA00045998"/>
    </source>
</evidence>
<comment type="caution">
    <text evidence="8">The sequence shown here is derived from an EMBL/GenBank/DDBJ whole genome shotgun (WGS) entry which is preliminary data.</text>
</comment>
<dbReference type="InterPro" id="IPR005913">
    <property type="entry name" value="dTDP_dehydrorham_reduct"/>
</dbReference>
<evidence type="ECO:0000259" key="7">
    <source>
        <dbReference type="Pfam" id="PF04321"/>
    </source>
</evidence>
<evidence type="ECO:0000256" key="2">
    <source>
        <dbReference type="ARBA" id="ARBA00008656"/>
    </source>
</evidence>
<dbReference type="FunFam" id="3.40.50.720:FF:000357">
    <property type="entry name" value="Methionine adenosyltransferase 2 subunit beta"/>
    <property type="match status" value="1"/>
</dbReference>
<evidence type="ECO:0000313" key="8">
    <source>
        <dbReference type="EMBL" id="KAK3881801.1"/>
    </source>
</evidence>
<evidence type="ECO:0000256" key="3">
    <source>
        <dbReference type="ARBA" id="ARBA00021596"/>
    </source>
</evidence>
<dbReference type="InterPro" id="IPR029903">
    <property type="entry name" value="RmlD-like-bd"/>
</dbReference>
<comment type="function">
    <text evidence="5">Regulatory subunit of S-adenosylmethionine synthetase 2, an enzyme that catalyzes the formation of S-adenosylmethionine from methionine and ATP. Regulates MAT2A catalytic activity by changing its kinetic properties, increasing its affinity for L-methionine. Can bind NADP (in vitro).</text>
</comment>
<dbReference type="GO" id="GO:0048270">
    <property type="term" value="F:methionine adenosyltransferase regulator activity"/>
    <property type="evidence" value="ECO:0007669"/>
    <property type="project" value="TreeGrafter"/>
</dbReference>
<dbReference type="GO" id="GO:0048269">
    <property type="term" value="C:methionine adenosyltransferase complex"/>
    <property type="evidence" value="ECO:0007669"/>
    <property type="project" value="TreeGrafter"/>
</dbReference>
<gene>
    <name evidence="8" type="ORF">Pcinc_013783</name>
</gene>